<dbReference type="FunFam" id="2.10.230.10:FF:000001">
    <property type="entry name" value="DnaJ subfamily A member 2"/>
    <property type="match status" value="1"/>
</dbReference>
<gene>
    <name evidence="13" type="ORF">OSB1V03_LOCUS1463</name>
</gene>
<dbReference type="GO" id="GO:0009408">
    <property type="term" value="P:response to heat"/>
    <property type="evidence" value="ECO:0007669"/>
    <property type="project" value="InterPro"/>
</dbReference>
<accession>A0A7R9KDF9</accession>
<evidence type="ECO:0000256" key="1">
    <source>
        <dbReference type="ARBA" id="ARBA00022481"/>
    </source>
</evidence>
<dbReference type="InterPro" id="IPR001623">
    <property type="entry name" value="DnaJ_domain"/>
</dbReference>
<evidence type="ECO:0000256" key="7">
    <source>
        <dbReference type="ARBA" id="ARBA00023288"/>
    </source>
</evidence>
<dbReference type="InterPro" id="IPR018253">
    <property type="entry name" value="DnaJ_domain_CS"/>
</dbReference>
<dbReference type="PROSITE" id="PS51188">
    <property type="entry name" value="ZF_CR"/>
    <property type="match status" value="1"/>
</dbReference>
<dbReference type="HAMAP" id="MF_01152">
    <property type="entry name" value="DnaJ"/>
    <property type="match status" value="1"/>
</dbReference>
<dbReference type="InterPro" id="IPR036869">
    <property type="entry name" value="J_dom_sf"/>
</dbReference>
<keyword evidence="14" id="KW-1185">Reference proteome</keyword>
<dbReference type="PROSITE" id="PS50076">
    <property type="entry name" value="DNAJ_2"/>
    <property type="match status" value="1"/>
</dbReference>
<dbReference type="SMART" id="SM00271">
    <property type="entry name" value="DnaJ"/>
    <property type="match status" value="1"/>
</dbReference>
<dbReference type="FunFam" id="2.60.260.20:FF:000003">
    <property type="entry name" value="DnaJ subfamily A member 2"/>
    <property type="match status" value="1"/>
</dbReference>
<evidence type="ECO:0000313" key="13">
    <source>
        <dbReference type="EMBL" id="CAD7620983.1"/>
    </source>
</evidence>
<evidence type="ECO:0000256" key="2">
    <source>
        <dbReference type="ARBA" id="ARBA00022723"/>
    </source>
</evidence>
<sequence length="417" mass="46121">MADNKLYDILGVNRNASVNEIKKQYRKLAKTYHPDKNQDQTEAEKFKEISYAYEVLSDPNKKEVYDRYGLKGLQEGGGGGGFSSAEDIFSQMFGGGGLFGGLGGFGGMGGGRRRRRGEDTIHPLKVSLEDLYNGKVSKLQLSRNVLCKACDGLGGKPGSRVKCVGCKGQGMKVHLRQLGPGMLQQMQKQCDDCGGQGEVVNERDRCRTCNGKRVTNETKILEVNVDKGMRDEQKVTFRGEGDQQPDIETGDVIIILQQKPHEKFQRNGNDLFLPLTISLTEALCGFAYTLKHLDGRLILIRSKPGEVIVPGAVKGVKGEGMPIYRNPFEKGNLYIKFNVEFPENHFINEAQLKQFEAILPQRINAIDIDLNDEHTEEVDLHDYDPSNDRSNGRSEAYDSDDDGDGARGPGGIQCASH</sequence>
<keyword evidence="5 9" id="KW-0862">Zinc</keyword>
<evidence type="ECO:0000256" key="4">
    <source>
        <dbReference type="ARBA" id="ARBA00022771"/>
    </source>
</evidence>
<dbReference type="CDD" id="cd06257">
    <property type="entry name" value="DnaJ"/>
    <property type="match status" value="1"/>
</dbReference>
<dbReference type="EMBL" id="CAJPIZ010000430">
    <property type="protein sequence ID" value="CAG2101413.1"/>
    <property type="molecule type" value="Genomic_DNA"/>
</dbReference>
<dbReference type="InterPro" id="IPR012724">
    <property type="entry name" value="DnaJ"/>
</dbReference>
<name>A0A7R9KDF9_9ACAR</name>
<evidence type="ECO:0000256" key="5">
    <source>
        <dbReference type="ARBA" id="ARBA00022833"/>
    </source>
</evidence>
<evidence type="ECO:0000256" key="6">
    <source>
        <dbReference type="ARBA" id="ARBA00023186"/>
    </source>
</evidence>
<dbReference type="Gene3D" id="2.60.260.20">
    <property type="entry name" value="Urease metallochaperone UreE, N-terminal domain"/>
    <property type="match status" value="2"/>
</dbReference>
<evidence type="ECO:0000256" key="3">
    <source>
        <dbReference type="ARBA" id="ARBA00022737"/>
    </source>
</evidence>
<dbReference type="EMBL" id="OC855005">
    <property type="protein sequence ID" value="CAD7620983.1"/>
    <property type="molecule type" value="Genomic_DNA"/>
</dbReference>
<feature type="region of interest" description="Disordered" evidence="10">
    <location>
        <begin position="377"/>
        <end position="417"/>
    </location>
</feature>
<evidence type="ECO:0000313" key="14">
    <source>
        <dbReference type="Proteomes" id="UP000759131"/>
    </source>
</evidence>
<dbReference type="Pfam" id="PF00684">
    <property type="entry name" value="DnaJ_CXXCXGXG"/>
    <property type="match status" value="1"/>
</dbReference>
<dbReference type="InterPro" id="IPR008971">
    <property type="entry name" value="HSP40/DnaJ_pept-bd"/>
</dbReference>
<dbReference type="GO" id="GO:0008270">
    <property type="term" value="F:zinc ion binding"/>
    <property type="evidence" value="ECO:0007669"/>
    <property type="project" value="UniProtKB-KW"/>
</dbReference>
<dbReference type="Proteomes" id="UP000759131">
    <property type="component" value="Unassembled WGS sequence"/>
</dbReference>
<dbReference type="CDD" id="cd10719">
    <property type="entry name" value="DnaJ_zf"/>
    <property type="match status" value="1"/>
</dbReference>
<dbReference type="CDD" id="cd10747">
    <property type="entry name" value="DnaJ_C"/>
    <property type="match status" value="1"/>
</dbReference>
<feature type="domain" description="J" evidence="11">
    <location>
        <begin position="5"/>
        <end position="69"/>
    </location>
</feature>
<dbReference type="GO" id="GO:0051082">
    <property type="term" value="F:unfolded protein binding"/>
    <property type="evidence" value="ECO:0007669"/>
    <property type="project" value="InterPro"/>
</dbReference>
<organism evidence="13">
    <name type="scientific">Medioppia subpectinata</name>
    <dbReference type="NCBI Taxonomy" id="1979941"/>
    <lineage>
        <taxon>Eukaryota</taxon>
        <taxon>Metazoa</taxon>
        <taxon>Ecdysozoa</taxon>
        <taxon>Arthropoda</taxon>
        <taxon>Chelicerata</taxon>
        <taxon>Arachnida</taxon>
        <taxon>Acari</taxon>
        <taxon>Acariformes</taxon>
        <taxon>Sarcoptiformes</taxon>
        <taxon>Oribatida</taxon>
        <taxon>Brachypylina</taxon>
        <taxon>Oppioidea</taxon>
        <taxon>Oppiidae</taxon>
        <taxon>Medioppia</taxon>
    </lineage>
</organism>
<dbReference type="Pfam" id="PF00226">
    <property type="entry name" value="DnaJ"/>
    <property type="match status" value="1"/>
</dbReference>
<evidence type="ECO:0000256" key="10">
    <source>
        <dbReference type="SAM" id="MobiDB-lite"/>
    </source>
</evidence>
<feature type="zinc finger region" description="CR-type" evidence="9">
    <location>
        <begin position="134"/>
        <end position="218"/>
    </location>
</feature>
<dbReference type="GO" id="GO:0005524">
    <property type="term" value="F:ATP binding"/>
    <property type="evidence" value="ECO:0007669"/>
    <property type="project" value="InterPro"/>
</dbReference>
<dbReference type="AlphaFoldDB" id="A0A7R9KDF9"/>
<feature type="domain" description="CR-type" evidence="12">
    <location>
        <begin position="134"/>
        <end position="218"/>
    </location>
</feature>
<dbReference type="GO" id="GO:0006457">
    <property type="term" value="P:protein folding"/>
    <property type="evidence" value="ECO:0007669"/>
    <property type="project" value="InterPro"/>
</dbReference>
<keyword evidence="3" id="KW-0677">Repeat</keyword>
<protein>
    <submittedName>
        <fullName evidence="13">Uncharacterized protein</fullName>
    </submittedName>
</protein>
<dbReference type="SUPFAM" id="SSF46565">
    <property type="entry name" value="Chaperone J-domain"/>
    <property type="match status" value="1"/>
</dbReference>
<keyword evidence="4 9" id="KW-0863">Zinc-finger</keyword>
<dbReference type="Pfam" id="PF01556">
    <property type="entry name" value="DnaJ_C"/>
    <property type="match status" value="1"/>
</dbReference>
<dbReference type="InterPro" id="IPR036410">
    <property type="entry name" value="HSP_DnaJ_Cys-rich_dom_sf"/>
</dbReference>
<evidence type="ECO:0000259" key="12">
    <source>
        <dbReference type="PROSITE" id="PS51188"/>
    </source>
</evidence>
<dbReference type="OrthoDB" id="550424at2759"/>
<dbReference type="PRINTS" id="PR00625">
    <property type="entry name" value="JDOMAIN"/>
</dbReference>
<dbReference type="PANTHER" id="PTHR43888">
    <property type="entry name" value="DNAJ-LIKE-2, ISOFORM A-RELATED"/>
    <property type="match status" value="1"/>
</dbReference>
<dbReference type="InterPro" id="IPR044713">
    <property type="entry name" value="DNJA1/2-like"/>
</dbReference>
<evidence type="ECO:0000256" key="8">
    <source>
        <dbReference type="ARBA" id="ARBA00023289"/>
    </source>
</evidence>
<dbReference type="PROSITE" id="PS00636">
    <property type="entry name" value="DNAJ_1"/>
    <property type="match status" value="1"/>
</dbReference>
<evidence type="ECO:0000256" key="9">
    <source>
        <dbReference type="PROSITE-ProRule" id="PRU00546"/>
    </source>
</evidence>
<reference evidence="13" key="1">
    <citation type="submission" date="2020-11" db="EMBL/GenBank/DDBJ databases">
        <authorList>
            <person name="Tran Van P."/>
        </authorList>
    </citation>
    <scope>NUCLEOTIDE SEQUENCE</scope>
</reference>
<keyword evidence="6" id="KW-0143">Chaperone</keyword>
<dbReference type="GO" id="GO:0030544">
    <property type="term" value="F:Hsp70 protein binding"/>
    <property type="evidence" value="ECO:0007669"/>
    <property type="project" value="InterPro"/>
</dbReference>
<evidence type="ECO:0000259" key="11">
    <source>
        <dbReference type="PROSITE" id="PS50076"/>
    </source>
</evidence>
<dbReference type="InterPro" id="IPR001305">
    <property type="entry name" value="HSP_DnaJ_Cys-rich_dom"/>
</dbReference>
<dbReference type="SUPFAM" id="SSF57938">
    <property type="entry name" value="DnaJ/Hsp40 cysteine-rich domain"/>
    <property type="match status" value="1"/>
</dbReference>
<keyword evidence="8" id="KW-0636">Prenylation</keyword>
<dbReference type="SUPFAM" id="SSF49493">
    <property type="entry name" value="HSP40/DnaJ peptide-binding domain"/>
    <property type="match status" value="2"/>
</dbReference>
<feature type="compositionally biased region" description="Basic and acidic residues" evidence="10">
    <location>
        <begin position="377"/>
        <end position="396"/>
    </location>
</feature>
<keyword evidence="1" id="KW-0488">Methylation</keyword>
<keyword evidence="7" id="KW-0449">Lipoprotein</keyword>
<dbReference type="Gene3D" id="1.10.287.110">
    <property type="entry name" value="DnaJ domain"/>
    <property type="match status" value="1"/>
</dbReference>
<dbReference type="FunFam" id="1.10.287.110:FF:000016">
    <property type="entry name" value="DnaJ (Hsp40) homolog, subfamily A, member 2"/>
    <property type="match status" value="1"/>
</dbReference>
<dbReference type="InterPro" id="IPR002939">
    <property type="entry name" value="DnaJ_C"/>
</dbReference>
<dbReference type="Gene3D" id="2.10.230.10">
    <property type="entry name" value="Heat shock protein DnaJ, cysteine-rich domain"/>
    <property type="match status" value="1"/>
</dbReference>
<proteinExistence type="inferred from homology"/>
<keyword evidence="2 9" id="KW-0479">Metal-binding</keyword>